<dbReference type="AlphaFoldDB" id="A0AAV0PSD2"/>
<name>A0AAV0PSD2_9ROSI</name>
<accession>A0AAV0PSD2</accession>
<sequence length="63" mass="6694">MAMVEAARVPAAATIMVGKSSSTTTSDGLVRRIMAVVSKSGFSLRAKVPRGSTNRLPWQPRCC</sequence>
<comment type="caution">
    <text evidence="1">The sequence shown here is derived from an EMBL/GenBank/DDBJ whole genome shotgun (WGS) entry which is preliminary data.</text>
</comment>
<gene>
    <name evidence="1" type="ORF">LITE_LOCUS39812</name>
</gene>
<dbReference type="EMBL" id="CAMGYJ010000009">
    <property type="protein sequence ID" value="CAI0473875.1"/>
    <property type="molecule type" value="Genomic_DNA"/>
</dbReference>
<organism evidence="1 2">
    <name type="scientific">Linum tenue</name>
    <dbReference type="NCBI Taxonomy" id="586396"/>
    <lineage>
        <taxon>Eukaryota</taxon>
        <taxon>Viridiplantae</taxon>
        <taxon>Streptophyta</taxon>
        <taxon>Embryophyta</taxon>
        <taxon>Tracheophyta</taxon>
        <taxon>Spermatophyta</taxon>
        <taxon>Magnoliopsida</taxon>
        <taxon>eudicotyledons</taxon>
        <taxon>Gunneridae</taxon>
        <taxon>Pentapetalae</taxon>
        <taxon>rosids</taxon>
        <taxon>fabids</taxon>
        <taxon>Malpighiales</taxon>
        <taxon>Linaceae</taxon>
        <taxon>Linum</taxon>
    </lineage>
</organism>
<keyword evidence="2" id="KW-1185">Reference proteome</keyword>
<reference evidence="1" key="1">
    <citation type="submission" date="2022-08" db="EMBL/GenBank/DDBJ databases">
        <authorList>
            <person name="Gutierrez-Valencia J."/>
        </authorList>
    </citation>
    <scope>NUCLEOTIDE SEQUENCE</scope>
</reference>
<dbReference type="Proteomes" id="UP001154282">
    <property type="component" value="Unassembled WGS sequence"/>
</dbReference>
<evidence type="ECO:0000313" key="1">
    <source>
        <dbReference type="EMBL" id="CAI0473875.1"/>
    </source>
</evidence>
<proteinExistence type="predicted"/>
<protein>
    <submittedName>
        <fullName evidence="1">Uncharacterized protein</fullName>
    </submittedName>
</protein>
<evidence type="ECO:0000313" key="2">
    <source>
        <dbReference type="Proteomes" id="UP001154282"/>
    </source>
</evidence>